<feature type="transmembrane region" description="Helical" evidence="8">
    <location>
        <begin position="106"/>
        <end position="127"/>
    </location>
</feature>
<dbReference type="OrthoDB" id="9815385at2"/>
<dbReference type="Pfam" id="PF03547">
    <property type="entry name" value="Mem_trans"/>
    <property type="match status" value="2"/>
</dbReference>
<keyword evidence="4" id="KW-1003">Cell membrane</keyword>
<feature type="transmembrane region" description="Helical" evidence="8">
    <location>
        <begin position="291"/>
        <end position="309"/>
    </location>
</feature>
<accession>A0A1Y6CFA6</accession>
<feature type="transmembrane region" description="Helical" evidence="8">
    <location>
        <begin position="133"/>
        <end position="154"/>
    </location>
</feature>
<evidence type="ECO:0000256" key="2">
    <source>
        <dbReference type="ARBA" id="ARBA00010145"/>
    </source>
</evidence>
<dbReference type="GO" id="GO:0055085">
    <property type="term" value="P:transmembrane transport"/>
    <property type="evidence" value="ECO:0007669"/>
    <property type="project" value="InterPro"/>
</dbReference>
<evidence type="ECO:0000256" key="6">
    <source>
        <dbReference type="ARBA" id="ARBA00022989"/>
    </source>
</evidence>
<feature type="transmembrane region" description="Helical" evidence="8">
    <location>
        <begin position="229"/>
        <end position="247"/>
    </location>
</feature>
<feature type="transmembrane region" description="Helical" evidence="8">
    <location>
        <begin position="200"/>
        <end position="217"/>
    </location>
</feature>
<keyword evidence="6 8" id="KW-1133">Transmembrane helix</keyword>
<feature type="transmembrane region" description="Helical" evidence="8">
    <location>
        <begin position="45"/>
        <end position="63"/>
    </location>
</feature>
<dbReference type="Gene3D" id="1.20.1530.20">
    <property type="match status" value="1"/>
</dbReference>
<evidence type="ECO:0000313" key="10">
    <source>
        <dbReference type="Proteomes" id="UP000192907"/>
    </source>
</evidence>
<evidence type="ECO:0000256" key="7">
    <source>
        <dbReference type="ARBA" id="ARBA00023136"/>
    </source>
</evidence>
<evidence type="ECO:0000256" key="1">
    <source>
        <dbReference type="ARBA" id="ARBA00004651"/>
    </source>
</evidence>
<evidence type="ECO:0000256" key="8">
    <source>
        <dbReference type="SAM" id="Phobius"/>
    </source>
</evidence>
<organism evidence="9 10">
    <name type="scientific">Pseudobacteriovorax antillogorgiicola</name>
    <dbReference type="NCBI Taxonomy" id="1513793"/>
    <lineage>
        <taxon>Bacteria</taxon>
        <taxon>Pseudomonadati</taxon>
        <taxon>Bdellovibrionota</taxon>
        <taxon>Oligoflexia</taxon>
        <taxon>Oligoflexales</taxon>
        <taxon>Pseudobacteriovoracaceae</taxon>
        <taxon>Pseudobacteriovorax</taxon>
    </lineage>
</organism>
<comment type="subcellular location">
    <subcellularLocation>
        <location evidence="1">Cell membrane</location>
        <topology evidence="1">Multi-pass membrane protein</topology>
    </subcellularLocation>
</comment>
<dbReference type="InterPro" id="IPR004776">
    <property type="entry name" value="Mem_transp_PIN-like"/>
</dbReference>
<evidence type="ECO:0000256" key="3">
    <source>
        <dbReference type="ARBA" id="ARBA00022448"/>
    </source>
</evidence>
<comment type="similarity">
    <text evidence="2">Belongs to the auxin efflux carrier (TC 2.A.69) family.</text>
</comment>
<dbReference type="AlphaFoldDB" id="A0A1Y6CFA6"/>
<dbReference type="Proteomes" id="UP000192907">
    <property type="component" value="Unassembled WGS sequence"/>
</dbReference>
<feature type="transmembrane region" description="Helical" evidence="8">
    <location>
        <begin position="161"/>
        <end position="180"/>
    </location>
</feature>
<keyword evidence="10" id="KW-1185">Reference proteome</keyword>
<dbReference type="PANTHER" id="PTHR36838">
    <property type="entry name" value="AUXIN EFFLUX CARRIER FAMILY PROTEIN"/>
    <property type="match status" value="1"/>
</dbReference>
<dbReference type="InterPro" id="IPR038770">
    <property type="entry name" value="Na+/solute_symporter_sf"/>
</dbReference>
<feature type="transmembrane region" description="Helical" evidence="8">
    <location>
        <begin position="259"/>
        <end position="279"/>
    </location>
</feature>
<name>A0A1Y6CFA6_9BACT</name>
<dbReference type="STRING" id="1513793.SAMN06296036_11550"/>
<gene>
    <name evidence="9" type="ORF">SAMN06296036_11550</name>
</gene>
<evidence type="ECO:0000256" key="4">
    <source>
        <dbReference type="ARBA" id="ARBA00022475"/>
    </source>
</evidence>
<feature type="transmembrane region" description="Helical" evidence="8">
    <location>
        <begin position="14"/>
        <end position="33"/>
    </location>
</feature>
<dbReference type="GO" id="GO:0005886">
    <property type="term" value="C:plasma membrane"/>
    <property type="evidence" value="ECO:0007669"/>
    <property type="project" value="UniProtKB-SubCell"/>
</dbReference>
<dbReference type="RefSeq" id="WP_132319692.1">
    <property type="nucleotide sequence ID" value="NZ_FWZT01000015.1"/>
</dbReference>
<keyword evidence="7 8" id="KW-0472">Membrane</keyword>
<feature type="transmembrane region" description="Helical" evidence="8">
    <location>
        <begin position="75"/>
        <end position="94"/>
    </location>
</feature>
<keyword evidence="3" id="KW-0813">Transport</keyword>
<proteinExistence type="inferred from homology"/>
<keyword evidence="5 8" id="KW-0812">Transmembrane</keyword>
<protein>
    <submittedName>
        <fullName evidence="9">Predicted permease</fullName>
    </submittedName>
</protein>
<evidence type="ECO:0000256" key="5">
    <source>
        <dbReference type="ARBA" id="ARBA00022692"/>
    </source>
</evidence>
<sequence>MQNIISVVDEYQGLVAYLCTVGLGFFLQKSSLITPALTLFLSKSLVRFLFPCLIFSSIIQQYSRNSLLQSWHLPFGAMAILTLGLVLGMPLRRFWTTFPVKDQHTFQFMTIMPNYIFLPLPICQALWGEEAVAVLVFSSLGSEVMLWLIAVPLLGGQRGKIRNLLTPPMFALGASLGLVLAGKPQSAQALMDLAPVMTQIGQACVPVSLFLLGCHFGRTTLPLSQGSHWTIAAFRLLLIPLVSIVLLRLSSLPILHQQVLFLVSTMPPAVASVIMSEIYNGNPRLAAEQVMFAHLLSVLTITFWLYYGLNFLS</sequence>
<evidence type="ECO:0000313" key="9">
    <source>
        <dbReference type="EMBL" id="SMF49159.1"/>
    </source>
</evidence>
<reference evidence="10" key="1">
    <citation type="submission" date="2017-04" db="EMBL/GenBank/DDBJ databases">
        <authorList>
            <person name="Varghese N."/>
            <person name="Submissions S."/>
        </authorList>
    </citation>
    <scope>NUCLEOTIDE SEQUENCE [LARGE SCALE GENOMIC DNA]</scope>
    <source>
        <strain evidence="10">RKEM611</strain>
    </source>
</reference>
<dbReference type="EMBL" id="FWZT01000015">
    <property type="protein sequence ID" value="SMF49159.1"/>
    <property type="molecule type" value="Genomic_DNA"/>
</dbReference>
<dbReference type="PANTHER" id="PTHR36838:SF1">
    <property type="entry name" value="SLR1864 PROTEIN"/>
    <property type="match status" value="1"/>
</dbReference>